<comment type="caution">
    <text evidence="1">The sequence shown here is derived from an EMBL/GenBank/DDBJ whole genome shotgun (WGS) entry which is preliminary data.</text>
</comment>
<protein>
    <submittedName>
        <fullName evidence="1">Uncharacterized protein</fullName>
    </submittedName>
</protein>
<name>A0ABQ6M3D2_9STRA</name>
<keyword evidence="2" id="KW-1185">Reference proteome</keyword>
<organism evidence="1 2">
    <name type="scientific">Tetraparma gracilis</name>
    <dbReference type="NCBI Taxonomy" id="2962635"/>
    <lineage>
        <taxon>Eukaryota</taxon>
        <taxon>Sar</taxon>
        <taxon>Stramenopiles</taxon>
        <taxon>Ochrophyta</taxon>
        <taxon>Bolidophyceae</taxon>
        <taxon>Parmales</taxon>
        <taxon>Triparmaceae</taxon>
        <taxon>Tetraparma</taxon>
    </lineage>
</organism>
<evidence type="ECO:0000313" key="1">
    <source>
        <dbReference type="EMBL" id="GMI18865.1"/>
    </source>
</evidence>
<accession>A0ABQ6M3D2</accession>
<evidence type="ECO:0000313" key="2">
    <source>
        <dbReference type="Proteomes" id="UP001165060"/>
    </source>
</evidence>
<sequence>MVLTEFAGINALHEFSEQNEWFAPLVASVLVNDPGPGLLPPVPGEELSADDGKTAGQGLAVVLLARAQRPVEEWIASYPGLRMQEQWFQGMIEGVLETLKKSLWRGLQGVCADELHVDVGGEEEEEAPAERQVTMDGRGVVRSLQVSLISNTTPQAGVAEWVGKSRALQRLDADPNFR</sequence>
<dbReference type="Proteomes" id="UP001165060">
    <property type="component" value="Unassembled WGS sequence"/>
</dbReference>
<gene>
    <name evidence="1" type="ORF">TeGR_g12781</name>
</gene>
<proteinExistence type="predicted"/>
<dbReference type="EMBL" id="BRYB01004916">
    <property type="protein sequence ID" value="GMI18865.1"/>
    <property type="molecule type" value="Genomic_DNA"/>
</dbReference>
<reference evidence="1 2" key="1">
    <citation type="journal article" date="2023" name="Commun. Biol.">
        <title>Genome analysis of Parmales, the sister group of diatoms, reveals the evolutionary specialization of diatoms from phago-mixotrophs to photoautotrophs.</title>
        <authorList>
            <person name="Ban H."/>
            <person name="Sato S."/>
            <person name="Yoshikawa S."/>
            <person name="Yamada K."/>
            <person name="Nakamura Y."/>
            <person name="Ichinomiya M."/>
            <person name="Sato N."/>
            <person name="Blanc-Mathieu R."/>
            <person name="Endo H."/>
            <person name="Kuwata A."/>
            <person name="Ogata H."/>
        </authorList>
    </citation>
    <scope>NUCLEOTIDE SEQUENCE [LARGE SCALE GENOMIC DNA]</scope>
</reference>